<protein>
    <submittedName>
        <fullName evidence="3">DNA-binding protein</fullName>
    </submittedName>
</protein>
<dbReference type="RefSeq" id="WP_369337517.1">
    <property type="nucleotide sequence ID" value="NZ_JBFYGN010000005.1"/>
</dbReference>
<accession>A0ABV3ZRZ2</accession>
<organism evidence="3 4">
    <name type="scientific">Comamonas guangdongensis</name>
    <dbReference type="NCBI Taxonomy" id="510515"/>
    <lineage>
        <taxon>Bacteria</taxon>
        <taxon>Pseudomonadati</taxon>
        <taxon>Pseudomonadota</taxon>
        <taxon>Betaproteobacteria</taxon>
        <taxon>Burkholderiales</taxon>
        <taxon>Comamonadaceae</taxon>
        <taxon>Comamonas</taxon>
    </lineage>
</organism>
<keyword evidence="3" id="KW-0238">DNA-binding</keyword>
<evidence type="ECO:0000313" key="4">
    <source>
        <dbReference type="Proteomes" id="UP001561046"/>
    </source>
</evidence>
<sequence length="332" mass="36866">MNMPKTTSRGIQEADVWAAADALIAQGLRPTIERVRQHIGRGSPNTVSPMLENWFATLGRRLGVAGEQSPSATASVPDPVLHMAQQLWSAAQEEAEQSATAALAQREAALQVAEAEQLLQKEQLAQREATMQAQKEAMHQALQLAQGQAQDLSRRLDEMQLQLQDRDGRMEELREALAQASRQKEALQQKHGEEIQAAALERQRMAEQYAGNERHMLNEVDRARQELANAKKSAQDQERKAETRHQELQTRLERSEQEILNLHTQLQAAQNAAALAQERAADIKSLLEAQQRLAAGSGTQEAAALSPAGARKSNPSAARRSMLRVRDRRTQR</sequence>
<feature type="domain" description="KfrA N-terminal DNA-binding" evidence="2">
    <location>
        <begin position="13"/>
        <end position="134"/>
    </location>
</feature>
<gene>
    <name evidence="3" type="ORF">AB6724_05600</name>
</gene>
<dbReference type="Proteomes" id="UP001561046">
    <property type="component" value="Unassembled WGS sequence"/>
</dbReference>
<dbReference type="InterPro" id="IPR021104">
    <property type="entry name" value="KfrA_DNA-bd_N"/>
</dbReference>
<proteinExistence type="predicted"/>
<dbReference type="EMBL" id="JBFYGN010000005">
    <property type="protein sequence ID" value="MEX8192312.1"/>
    <property type="molecule type" value="Genomic_DNA"/>
</dbReference>
<dbReference type="GO" id="GO:0003677">
    <property type="term" value="F:DNA binding"/>
    <property type="evidence" value="ECO:0007669"/>
    <property type="project" value="UniProtKB-KW"/>
</dbReference>
<dbReference type="Pfam" id="PF11740">
    <property type="entry name" value="KfrA_N"/>
    <property type="match status" value="1"/>
</dbReference>
<evidence type="ECO:0000259" key="2">
    <source>
        <dbReference type="Pfam" id="PF11740"/>
    </source>
</evidence>
<evidence type="ECO:0000256" key="1">
    <source>
        <dbReference type="SAM" id="MobiDB-lite"/>
    </source>
</evidence>
<name>A0ABV3ZRZ2_9BURK</name>
<feature type="compositionally biased region" description="Basic and acidic residues" evidence="1">
    <location>
        <begin position="233"/>
        <end position="251"/>
    </location>
</feature>
<feature type="region of interest" description="Disordered" evidence="1">
    <location>
        <begin position="294"/>
        <end position="332"/>
    </location>
</feature>
<keyword evidence="4" id="KW-1185">Reference proteome</keyword>
<evidence type="ECO:0000313" key="3">
    <source>
        <dbReference type="EMBL" id="MEX8192312.1"/>
    </source>
</evidence>
<feature type="region of interest" description="Disordered" evidence="1">
    <location>
        <begin position="228"/>
        <end position="251"/>
    </location>
</feature>
<comment type="caution">
    <text evidence="3">The sequence shown here is derived from an EMBL/GenBank/DDBJ whole genome shotgun (WGS) entry which is preliminary data.</text>
</comment>
<reference evidence="3 4" key="1">
    <citation type="journal article" date="2013" name="Int. J. Syst. Evol. Microbiol.">
        <title>Comamonas guangdongensis sp. nov., isolated from subterranean forest sediment, and emended description of the genus Comamonas.</title>
        <authorList>
            <person name="Zhang J."/>
            <person name="Wang Y."/>
            <person name="Zhou S."/>
            <person name="Wu C."/>
            <person name="He J."/>
            <person name="Li F."/>
        </authorList>
    </citation>
    <scope>NUCLEOTIDE SEQUENCE [LARGE SCALE GENOMIC DNA]</scope>
    <source>
        <strain evidence="3 4">CCTCC AB2011133</strain>
    </source>
</reference>